<dbReference type="InterPro" id="IPR010970">
    <property type="entry name" value="Cys_dSase_SufS"/>
</dbReference>
<keyword evidence="4 8" id="KW-0808">Transferase</keyword>
<dbReference type="PIRSF" id="PIRSF005572">
    <property type="entry name" value="NifS"/>
    <property type="match status" value="1"/>
</dbReference>
<dbReference type="Gene3D" id="3.90.1150.10">
    <property type="entry name" value="Aspartate Aminotransferase, domain 1"/>
    <property type="match status" value="1"/>
</dbReference>
<dbReference type="InterPro" id="IPR015422">
    <property type="entry name" value="PyrdxlP-dep_Trfase_small"/>
</dbReference>
<dbReference type="CDD" id="cd06453">
    <property type="entry name" value="SufS_like"/>
    <property type="match status" value="1"/>
</dbReference>
<dbReference type="PANTHER" id="PTHR43586:SF8">
    <property type="entry name" value="CYSTEINE DESULFURASE 1, CHLOROPLASTIC"/>
    <property type="match status" value="1"/>
</dbReference>
<evidence type="ECO:0000256" key="4">
    <source>
        <dbReference type="ARBA" id="ARBA00022679"/>
    </source>
</evidence>
<dbReference type="Proteomes" id="UP000663992">
    <property type="component" value="Unassembled WGS sequence"/>
</dbReference>
<name>A0ABS3CNV6_9ALTE</name>
<organism evidence="10 11">
    <name type="scientific">Bowmanella yangjiangensis</name>
    <dbReference type="NCBI Taxonomy" id="2811230"/>
    <lineage>
        <taxon>Bacteria</taxon>
        <taxon>Pseudomonadati</taxon>
        <taxon>Pseudomonadota</taxon>
        <taxon>Gammaproteobacteria</taxon>
        <taxon>Alteromonadales</taxon>
        <taxon>Alteromonadaceae</taxon>
        <taxon>Bowmanella</taxon>
    </lineage>
</organism>
<dbReference type="InterPro" id="IPR015421">
    <property type="entry name" value="PyrdxlP-dep_Trfase_major"/>
</dbReference>
<evidence type="ECO:0000256" key="7">
    <source>
        <dbReference type="RuleBase" id="RU004504"/>
    </source>
</evidence>
<sequence length="405" mass="43625">MSLDLAALRAQFPILSRQVDGKPLVYLDNAATTQKPQAVIDALVSYYTECNANVHRGAHALADEATRRYEQARDTVAHFIHAASRQEVIWTSGTTEAINIVANGMAQRLKAGDQVLVTEMEHHANLVTWQQACLRSGAELHIAPIHDNGELDVEAFARLLNQQTRFVSLPHVSNALGTVNPIKDLTAMAKAVGALVLIDGAQGIAHGQVDVQDIGCDFYAFSGHKLFGPTGIGVLWGREALLENWPVWQTGGEMIAKVTYECSTWGSLPNRLEAGTPNIAGAIGMAAAITWFMQLDLNAVQAHEYALIQAATEQAEAFNGLTIIGNAKNKVGVLSFILDGSHPADVGFILDRQGIAIRTGDHCAQPLMRRLGVPGTARASFSIYNSLDEVNALFTALKKAQSMLA</sequence>
<accession>A0ABS3CNV6</accession>
<keyword evidence="5 8" id="KW-0663">Pyridoxal phosphate</keyword>
<dbReference type="InterPro" id="IPR015424">
    <property type="entry name" value="PyrdxlP-dep_Trfase"/>
</dbReference>
<comment type="function">
    <text evidence="2 8">Catalyzes the removal of elemental sulfur and selenium atoms from L-cysteine, L-cystine, L-selenocysteine, and L-selenocystine to produce L-alanine.</text>
</comment>
<evidence type="ECO:0000256" key="2">
    <source>
        <dbReference type="ARBA" id="ARBA00002824"/>
    </source>
</evidence>
<evidence type="ECO:0000256" key="1">
    <source>
        <dbReference type="ARBA" id="ARBA00001933"/>
    </source>
</evidence>
<gene>
    <name evidence="10" type="ORF">J0A65_02870</name>
</gene>
<dbReference type="RefSeq" id="WP_206592619.1">
    <property type="nucleotide sequence ID" value="NZ_JAFKCS010000002.1"/>
</dbReference>
<dbReference type="PANTHER" id="PTHR43586">
    <property type="entry name" value="CYSTEINE DESULFURASE"/>
    <property type="match status" value="1"/>
</dbReference>
<dbReference type="PROSITE" id="PS00595">
    <property type="entry name" value="AA_TRANSFER_CLASS_5"/>
    <property type="match status" value="1"/>
</dbReference>
<dbReference type="Pfam" id="PF00266">
    <property type="entry name" value="Aminotran_5"/>
    <property type="match status" value="1"/>
</dbReference>
<comment type="catalytic activity">
    <reaction evidence="6 8">
        <text>(sulfur carrier)-H + L-cysteine = (sulfur carrier)-SH + L-alanine</text>
        <dbReference type="Rhea" id="RHEA:43892"/>
        <dbReference type="Rhea" id="RHEA-COMP:14737"/>
        <dbReference type="Rhea" id="RHEA-COMP:14739"/>
        <dbReference type="ChEBI" id="CHEBI:29917"/>
        <dbReference type="ChEBI" id="CHEBI:35235"/>
        <dbReference type="ChEBI" id="CHEBI:57972"/>
        <dbReference type="ChEBI" id="CHEBI:64428"/>
        <dbReference type="EC" id="2.8.1.7"/>
    </reaction>
</comment>
<dbReference type="InterPro" id="IPR000192">
    <property type="entry name" value="Aminotrans_V_dom"/>
</dbReference>
<dbReference type="Gene3D" id="3.40.640.10">
    <property type="entry name" value="Type I PLP-dependent aspartate aminotransferase-like (Major domain)"/>
    <property type="match status" value="1"/>
</dbReference>
<reference evidence="10 11" key="1">
    <citation type="submission" date="2021-03" db="EMBL/GenBank/DDBJ databases">
        <title>novel species isolated from a fishpond in China.</title>
        <authorList>
            <person name="Lu H."/>
            <person name="Cai Z."/>
        </authorList>
    </citation>
    <scope>NUCLEOTIDE SEQUENCE [LARGE SCALE GENOMIC DNA]</scope>
    <source>
        <strain evidence="10 11">Y57</strain>
    </source>
</reference>
<proteinExistence type="inferred from homology"/>
<dbReference type="InterPro" id="IPR020578">
    <property type="entry name" value="Aminotrans_V_PyrdxlP_BS"/>
</dbReference>
<evidence type="ECO:0000256" key="8">
    <source>
        <dbReference type="RuleBase" id="RU004506"/>
    </source>
</evidence>
<keyword evidence="11" id="KW-1185">Reference proteome</keyword>
<dbReference type="EMBL" id="JAFKCS010000002">
    <property type="protein sequence ID" value="MBN7818788.1"/>
    <property type="molecule type" value="Genomic_DNA"/>
</dbReference>
<evidence type="ECO:0000313" key="11">
    <source>
        <dbReference type="Proteomes" id="UP000663992"/>
    </source>
</evidence>
<evidence type="ECO:0000256" key="6">
    <source>
        <dbReference type="ARBA" id="ARBA00050776"/>
    </source>
</evidence>
<dbReference type="InterPro" id="IPR016454">
    <property type="entry name" value="Cysteine_dSase"/>
</dbReference>
<dbReference type="NCBIfam" id="TIGR01979">
    <property type="entry name" value="sufS"/>
    <property type="match status" value="1"/>
</dbReference>
<dbReference type="SUPFAM" id="SSF53383">
    <property type="entry name" value="PLP-dependent transferases"/>
    <property type="match status" value="1"/>
</dbReference>
<comment type="similarity">
    <text evidence="3 8">Belongs to the class-V pyridoxal-phosphate-dependent aminotransferase family. Csd subfamily.</text>
</comment>
<evidence type="ECO:0000313" key="10">
    <source>
        <dbReference type="EMBL" id="MBN7818788.1"/>
    </source>
</evidence>
<comment type="cofactor">
    <cofactor evidence="1 7">
        <name>pyridoxal 5'-phosphate</name>
        <dbReference type="ChEBI" id="CHEBI:597326"/>
    </cofactor>
</comment>
<protein>
    <recommendedName>
        <fullName evidence="8">Cysteine desulfurase</fullName>
        <ecNumber evidence="8">2.8.1.7</ecNumber>
    </recommendedName>
</protein>
<comment type="caution">
    <text evidence="10">The sequence shown here is derived from an EMBL/GenBank/DDBJ whole genome shotgun (WGS) entry which is preliminary data.</text>
</comment>
<evidence type="ECO:0000256" key="5">
    <source>
        <dbReference type="ARBA" id="ARBA00022898"/>
    </source>
</evidence>
<feature type="domain" description="Aminotransferase class V" evidence="9">
    <location>
        <begin position="25"/>
        <end position="393"/>
    </location>
</feature>
<evidence type="ECO:0000256" key="3">
    <source>
        <dbReference type="ARBA" id="ARBA00010447"/>
    </source>
</evidence>
<dbReference type="EC" id="2.8.1.7" evidence="8"/>
<evidence type="ECO:0000259" key="9">
    <source>
        <dbReference type="Pfam" id="PF00266"/>
    </source>
</evidence>